<reference evidence="2" key="2">
    <citation type="journal article" date="2023" name="IMA Fungus">
        <title>Comparative genomic study of the Penicillium genus elucidates a diverse pangenome and 15 lateral gene transfer events.</title>
        <authorList>
            <person name="Petersen C."/>
            <person name="Sorensen T."/>
            <person name="Nielsen M.R."/>
            <person name="Sondergaard T.E."/>
            <person name="Sorensen J.L."/>
            <person name="Fitzpatrick D.A."/>
            <person name="Frisvad J.C."/>
            <person name="Nielsen K.L."/>
        </authorList>
    </citation>
    <scope>NUCLEOTIDE SEQUENCE</scope>
    <source>
        <strain evidence="2">IBT 19713</strain>
    </source>
</reference>
<dbReference type="Gene3D" id="3.40.50.620">
    <property type="entry name" value="HUPs"/>
    <property type="match status" value="1"/>
</dbReference>
<evidence type="ECO:0000259" key="1">
    <source>
        <dbReference type="Pfam" id="PF02698"/>
    </source>
</evidence>
<dbReference type="GO" id="GO:0005886">
    <property type="term" value="C:plasma membrane"/>
    <property type="evidence" value="ECO:0007669"/>
    <property type="project" value="TreeGrafter"/>
</dbReference>
<proteinExistence type="predicted"/>
<reference evidence="2" key="1">
    <citation type="submission" date="2022-11" db="EMBL/GenBank/DDBJ databases">
        <authorList>
            <person name="Petersen C."/>
        </authorList>
    </citation>
    <scope>NUCLEOTIDE SEQUENCE</scope>
    <source>
        <strain evidence="2">IBT 19713</strain>
    </source>
</reference>
<evidence type="ECO:0000313" key="3">
    <source>
        <dbReference type="Proteomes" id="UP001150941"/>
    </source>
</evidence>
<dbReference type="InterPro" id="IPR003848">
    <property type="entry name" value="DUF218"/>
</dbReference>
<keyword evidence="3" id="KW-1185">Reference proteome</keyword>
<feature type="domain" description="DUF218" evidence="1">
    <location>
        <begin position="117"/>
        <end position="198"/>
    </location>
</feature>
<dbReference type="CDD" id="cd06259">
    <property type="entry name" value="YdcF-like"/>
    <property type="match status" value="1"/>
</dbReference>
<accession>A0A9W9TZ07</accession>
<dbReference type="PANTHER" id="PTHR30336:SF20">
    <property type="entry name" value="DUF218 DOMAIN-CONTAINING PROTEIN"/>
    <property type="match status" value="1"/>
</dbReference>
<organism evidence="2 3">
    <name type="scientific">Penicillium chermesinum</name>
    <dbReference type="NCBI Taxonomy" id="63820"/>
    <lineage>
        <taxon>Eukaryota</taxon>
        <taxon>Fungi</taxon>
        <taxon>Dikarya</taxon>
        <taxon>Ascomycota</taxon>
        <taxon>Pezizomycotina</taxon>
        <taxon>Eurotiomycetes</taxon>
        <taxon>Eurotiomycetidae</taxon>
        <taxon>Eurotiales</taxon>
        <taxon>Aspergillaceae</taxon>
        <taxon>Penicillium</taxon>
    </lineage>
</organism>
<dbReference type="AlphaFoldDB" id="A0A9W9TZ07"/>
<name>A0A9W9TZ07_9EURO</name>
<dbReference type="Proteomes" id="UP001150941">
    <property type="component" value="Unassembled WGS sequence"/>
</dbReference>
<gene>
    <name evidence="2" type="ORF">N7468_001832</name>
</gene>
<evidence type="ECO:0000313" key="2">
    <source>
        <dbReference type="EMBL" id="KAJ5246849.1"/>
    </source>
</evidence>
<dbReference type="RefSeq" id="XP_058334270.1">
    <property type="nucleotide sequence ID" value="XM_058471129.1"/>
</dbReference>
<dbReference type="GeneID" id="83198432"/>
<dbReference type="EMBL" id="JAPQKS010000002">
    <property type="protein sequence ID" value="KAJ5246849.1"/>
    <property type="molecule type" value="Genomic_DNA"/>
</dbReference>
<protein>
    <recommendedName>
        <fullName evidence="1">DUF218 domain-containing protein</fullName>
    </recommendedName>
</protein>
<dbReference type="InterPro" id="IPR051599">
    <property type="entry name" value="Cell_Envelope_Assoc"/>
</dbReference>
<dbReference type="InterPro" id="IPR014729">
    <property type="entry name" value="Rossmann-like_a/b/a_fold"/>
</dbReference>
<dbReference type="Pfam" id="PF02698">
    <property type="entry name" value="DUF218"/>
    <property type="match status" value="1"/>
</dbReference>
<comment type="caution">
    <text evidence="2">The sequence shown here is derived from an EMBL/GenBank/DDBJ whole genome shotgun (WGS) entry which is preliminary data.</text>
</comment>
<dbReference type="OrthoDB" id="17725at2759"/>
<dbReference type="PANTHER" id="PTHR30336">
    <property type="entry name" value="INNER MEMBRANE PROTEIN, PROBABLE PERMEASE"/>
    <property type="match status" value="1"/>
</dbReference>
<sequence length="224" mass="24567">MDDVWTPESVADINTLSEYLSDCRLRDLNLSPPVDCMIVCASEALYGAETVFQALQDRAGVAKCLVLCGGIGHSTHLLYEAVSHHPRYSRVGDAVRGLPEARVLEVILDGFFERSLIISNGCQILVEDQSTNCGQNAAYSRQVLETAGFHTPSSLVVNQDPTMMLRTRASFEKVYEDLAVPVSVVSYPAFVPKLRLPASTPPAAWNLSSWRRSRAYGLWNGSSS</sequence>